<gene>
    <name evidence="1" type="ORF">MAIT1_00995</name>
</gene>
<name>A0A1Y2JZW2_9PROT</name>
<organism evidence="1 2">
    <name type="scientific">Magnetofaba australis IT-1</name>
    <dbReference type="NCBI Taxonomy" id="1434232"/>
    <lineage>
        <taxon>Bacteria</taxon>
        <taxon>Pseudomonadati</taxon>
        <taxon>Pseudomonadota</taxon>
        <taxon>Magnetococcia</taxon>
        <taxon>Magnetococcales</taxon>
        <taxon>Magnetococcaceae</taxon>
        <taxon>Magnetofaba</taxon>
    </lineage>
</organism>
<dbReference type="Proteomes" id="UP000194003">
    <property type="component" value="Unassembled WGS sequence"/>
</dbReference>
<sequence length="143" mass="16532">MMLTLDQIQTLLQQKIGAPLARREQTLTWCASAADGFDVVLTQTTKKLILSYGEWSDWYLPDNAQMAAQDFLQGLSDQVRVVVTSRGGVDYQWRLESWVEGEWMWGSTVMVPNLRLWRRKQMRIVQNRLFQGPAPQVETVLED</sequence>
<keyword evidence="2" id="KW-1185">Reference proteome</keyword>
<proteinExistence type="predicted"/>
<dbReference type="RefSeq" id="WP_085447186.1">
    <property type="nucleotide sequence ID" value="NZ_LVJN01000021.1"/>
</dbReference>
<accession>A0A1Y2JZW2</accession>
<reference evidence="1 2" key="1">
    <citation type="journal article" date="2016" name="BMC Genomics">
        <title>Combined genomic and structural analyses of a cultured magnetotactic bacterium reveals its niche adaptation to a dynamic environment.</title>
        <authorList>
            <person name="Araujo A.C."/>
            <person name="Morillo V."/>
            <person name="Cypriano J."/>
            <person name="Teixeira L.C."/>
            <person name="Leao P."/>
            <person name="Lyra S."/>
            <person name="Almeida L.G."/>
            <person name="Bazylinski D.A."/>
            <person name="Vasconcellos A.T."/>
            <person name="Abreu F."/>
            <person name="Lins U."/>
        </authorList>
    </citation>
    <scope>NUCLEOTIDE SEQUENCE [LARGE SCALE GENOMIC DNA]</scope>
    <source>
        <strain evidence="1 2">IT-1</strain>
    </source>
</reference>
<comment type="caution">
    <text evidence="1">The sequence shown here is derived from an EMBL/GenBank/DDBJ whole genome shotgun (WGS) entry which is preliminary data.</text>
</comment>
<evidence type="ECO:0000313" key="2">
    <source>
        <dbReference type="Proteomes" id="UP000194003"/>
    </source>
</evidence>
<dbReference type="AlphaFoldDB" id="A0A1Y2JZW2"/>
<protein>
    <submittedName>
        <fullName evidence="1">Uncharacterized protein</fullName>
    </submittedName>
</protein>
<evidence type="ECO:0000313" key="1">
    <source>
        <dbReference type="EMBL" id="OSM00470.1"/>
    </source>
</evidence>
<dbReference type="EMBL" id="LVJN01000021">
    <property type="protein sequence ID" value="OSM00470.1"/>
    <property type="molecule type" value="Genomic_DNA"/>
</dbReference>